<reference evidence="2 3" key="1">
    <citation type="submission" date="2022-11" db="EMBL/GenBank/DDBJ databases">
        <title>Genome Sequencing of Nocardia sp. ON39_IFM12276 and assembly.</title>
        <authorList>
            <person name="Shimojima M."/>
            <person name="Toyokawa M."/>
            <person name="Uesaka K."/>
        </authorList>
    </citation>
    <scope>NUCLEOTIDE SEQUENCE [LARGE SCALE GENOMIC DNA]</scope>
    <source>
        <strain evidence="2 3">IFM 12276</strain>
    </source>
</reference>
<evidence type="ECO:0000256" key="1">
    <source>
        <dbReference type="SAM" id="SignalP"/>
    </source>
</evidence>
<keyword evidence="3" id="KW-1185">Reference proteome</keyword>
<feature type="signal peptide" evidence="1">
    <location>
        <begin position="1"/>
        <end position="32"/>
    </location>
</feature>
<dbReference type="Proteomes" id="UP001317870">
    <property type="component" value="Chromosome"/>
</dbReference>
<sequence length="118" mass="11960">MMGSTVRRLVVRSSVVAALALGSLVAAPEAVADAPCPEGSARVFLANSTNTCQGGGTVSYDPPGVVSKVCSTASADVTAEATFKNRRGKIITQKLDLSDGRCGRFDIAGQLGATVTVS</sequence>
<protein>
    <submittedName>
        <fullName evidence="2">Uncharacterized protein</fullName>
    </submittedName>
</protein>
<dbReference type="EMBL" id="AP026978">
    <property type="protein sequence ID" value="BDT98315.1"/>
    <property type="molecule type" value="Genomic_DNA"/>
</dbReference>
<proteinExistence type="predicted"/>
<name>A0ABM8CTM7_9NOCA</name>
<evidence type="ECO:0000313" key="2">
    <source>
        <dbReference type="EMBL" id="BDT98315.1"/>
    </source>
</evidence>
<feature type="chain" id="PRO_5046334261" evidence="1">
    <location>
        <begin position="33"/>
        <end position="118"/>
    </location>
</feature>
<gene>
    <name evidence="2" type="ORF">IFM12276_13440</name>
</gene>
<evidence type="ECO:0000313" key="3">
    <source>
        <dbReference type="Proteomes" id="UP001317870"/>
    </source>
</evidence>
<organism evidence="2 3">
    <name type="scientific">Nocardia sputorum</name>
    <dbReference type="NCBI Taxonomy" id="2984338"/>
    <lineage>
        <taxon>Bacteria</taxon>
        <taxon>Bacillati</taxon>
        <taxon>Actinomycetota</taxon>
        <taxon>Actinomycetes</taxon>
        <taxon>Mycobacteriales</taxon>
        <taxon>Nocardiaceae</taxon>
        <taxon>Nocardia</taxon>
    </lineage>
</organism>
<accession>A0ABM8CTM7</accession>
<keyword evidence="1" id="KW-0732">Signal</keyword>